<dbReference type="EMBL" id="OBEB01000003">
    <property type="protein sequence ID" value="SNY51630.1"/>
    <property type="molecule type" value="Genomic_DNA"/>
</dbReference>
<accession>A0A285IUC1</accession>
<dbReference type="Pfam" id="PF14397">
    <property type="entry name" value="ATPgrasp_ST"/>
    <property type="match status" value="1"/>
</dbReference>
<dbReference type="InterPro" id="IPR039523">
    <property type="entry name" value="RimK-rel_E_lig_ATP-grasp"/>
</dbReference>
<evidence type="ECO:0000259" key="1">
    <source>
        <dbReference type="Pfam" id="PF14397"/>
    </source>
</evidence>
<dbReference type="Gene3D" id="3.30.470.20">
    <property type="entry name" value="ATP-grasp fold, B domain"/>
    <property type="match status" value="1"/>
</dbReference>
<name>A0A285IUC1_9GAMM</name>
<dbReference type="RefSeq" id="WP_170948972.1">
    <property type="nucleotide sequence ID" value="NZ_OBEB01000003.1"/>
</dbReference>
<organism evidence="2 3">
    <name type="scientific">Arsukibacterium tuosuense</name>
    <dbReference type="NCBI Taxonomy" id="1323745"/>
    <lineage>
        <taxon>Bacteria</taxon>
        <taxon>Pseudomonadati</taxon>
        <taxon>Pseudomonadota</taxon>
        <taxon>Gammaproteobacteria</taxon>
        <taxon>Chromatiales</taxon>
        <taxon>Chromatiaceae</taxon>
        <taxon>Arsukibacterium</taxon>
    </lineage>
</organism>
<gene>
    <name evidence="2" type="ORF">SAMN06297280_1921</name>
</gene>
<dbReference type="AlphaFoldDB" id="A0A285IUC1"/>
<sequence length="357" mass="40583">MLNNLVKALRLSWLNQHEENTLSFLQQFKEMLLLKLITGFGPGNYHKYRLWQKDMPWQQKLGYWHDQKYYRFLNRVNPLNYRMLARNKVIAKAILNFYKIPDAEYLGYLSAKGSFSTDGLPLNTAEELSNLLQQRPDLNKICFKLVDGSGGVGFCAVKIVRDNTTFYFQELGKDINLPIADYINQLLINNKGCDYLIENYLEQHADLAVFNPSSLNTLRVWVGKTKAGTPKIIGIFLRVGRAGSLVDNTMWGGLVIAIDPQSFTTTHIVPLETSGSCFRNHPDSGYDITRRQLPFQQHVIDLAEKVTDILPKTRFVGLDIAFTPEQPVIIEVNLAPSAIGASAMNMSHQQLLGWLEE</sequence>
<keyword evidence="3" id="KW-1185">Reference proteome</keyword>
<evidence type="ECO:0000313" key="2">
    <source>
        <dbReference type="EMBL" id="SNY51630.1"/>
    </source>
</evidence>
<evidence type="ECO:0000313" key="3">
    <source>
        <dbReference type="Proteomes" id="UP000219353"/>
    </source>
</evidence>
<dbReference type="Proteomes" id="UP000219353">
    <property type="component" value="Unassembled WGS sequence"/>
</dbReference>
<proteinExistence type="predicted"/>
<dbReference type="SUPFAM" id="SSF56059">
    <property type="entry name" value="Glutathione synthetase ATP-binding domain-like"/>
    <property type="match status" value="1"/>
</dbReference>
<protein>
    <submittedName>
        <fullName evidence="2">Sugar-transfer associated ATP-grasp</fullName>
    </submittedName>
</protein>
<reference evidence="3" key="1">
    <citation type="submission" date="2017-09" db="EMBL/GenBank/DDBJ databases">
        <authorList>
            <person name="Varghese N."/>
            <person name="Submissions S."/>
        </authorList>
    </citation>
    <scope>NUCLEOTIDE SEQUENCE [LARGE SCALE GENOMIC DNA]</scope>
    <source>
        <strain evidence="3">CGMCC 1.12461</strain>
    </source>
</reference>
<feature type="domain" description="Alpha-L-glutamate ligase-related protein ATP-grasp" evidence="1">
    <location>
        <begin position="71"/>
        <end position="339"/>
    </location>
</feature>